<evidence type="ECO:0000313" key="1">
    <source>
        <dbReference type="EMBL" id="CKT19119.1"/>
    </source>
</evidence>
<dbReference type="AlphaFoldDB" id="A0A655AG44"/>
<name>A0A655AG44_MYCTX</name>
<accession>A0A655AG44</accession>
<dbReference type="Proteomes" id="UP000049023">
    <property type="component" value="Unassembled WGS sequence"/>
</dbReference>
<proteinExistence type="predicted"/>
<dbReference type="Proteomes" id="UP000048948">
    <property type="component" value="Unassembled WGS sequence"/>
</dbReference>
<protein>
    <submittedName>
        <fullName evidence="1">Uncharacterized protein</fullName>
    </submittedName>
</protein>
<dbReference type="EMBL" id="CNFU01001387">
    <property type="protein sequence ID" value="CKT37580.1"/>
    <property type="molecule type" value="Genomic_DNA"/>
</dbReference>
<evidence type="ECO:0000313" key="2">
    <source>
        <dbReference type="EMBL" id="CKT37580.1"/>
    </source>
</evidence>
<organism evidence="1 3">
    <name type="scientific">Mycobacterium tuberculosis</name>
    <dbReference type="NCBI Taxonomy" id="1773"/>
    <lineage>
        <taxon>Bacteria</taxon>
        <taxon>Bacillati</taxon>
        <taxon>Actinomycetota</taxon>
        <taxon>Actinomycetes</taxon>
        <taxon>Mycobacteriales</taxon>
        <taxon>Mycobacteriaceae</taxon>
        <taxon>Mycobacterium</taxon>
        <taxon>Mycobacterium tuberculosis complex</taxon>
    </lineage>
</organism>
<evidence type="ECO:0000313" key="3">
    <source>
        <dbReference type="Proteomes" id="UP000048948"/>
    </source>
</evidence>
<dbReference type="EMBL" id="CNGE01000681">
    <property type="protein sequence ID" value="CKT19119.1"/>
    <property type="molecule type" value="Genomic_DNA"/>
</dbReference>
<sequence>MHTGQALQRGFDLAEFDAVPADLDAVIGTADELQGAVVPVAGQITGAIPGAAVMLDEALRGQLGTATVTPGDSATGHPQLTGHPIGAVVAAVGHYPAGVVGKRDAVWHRGPVRWQIGRVLDLENGCVDRGFGGSTQPREPCARRLHLQAAGQVGTHPVAADGHRSQRRQPAPADFEQHVQPARHEIQRRDLVSVDKPGPGVGIAALRFVDHHDRSAGAQGGEDVQHRHVALQRRQGKPAICGA</sequence>
<dbReference type="AntiFam" id="ANF00174">
    <property type="entry name" value="Shadow ORF (irp2)"/>
</dbReference>
<reference evidence="3 4" key="1">
    <citation type="submission" date="2015-03" db="EMBL/GenBank/DDBJ databases">
        <authorList>
            <consortium name="Pathogen Informatics"/>
        </authorList>
    </citation>
    <scope>NUCLEOTIDE SEQUENCE [LARGE SCALE GENOMIC DNA]</scope>
    <source>
        <strain evidence="1 3">Bir 172</strain>
        <strain evidence="2 4">Bir 187</strain>
    </source>
</reference>
<gene>
    <name evidence="1" type="ORF">ERS027646_03128</name>
    <name evidence="2" type="ORF">ERS027661_04266</name>
</gene>
<dbReference type="AntiFam" id="ANF00178">
    <property type="entry name" value="Shadow ORF (opposite dhbF)"/>
</dbReference>
<evidence type="ECO:0000313" key="4">
    <source>
        <dbReference type="Proteomes" id="UP000049023"/>
    </source>
</evidence>